<dbReference type="Proteomes" id="UP000610746">
    <property type="component" value="Unassembled WGS sequence"/>
</dbReference>
<evidence type="ECO:0000256" key="1">
    <source>
        <dbReference type="SAM" id="Phobius"/>
    </source>
</evidence>
<protein>
    <submittedName>
        <fullName evidence="2">Uncharacterized protein</fullName>
    </submittedName>
</protein>
<dbReference type="AlphaFoldDB" id="A0A8J8G7V0"/>
<sequence length="121" mass="14039">MNTKKKILIILSSIFLIGAVVFVFNYSFLKKIEILDCEATYTVEKPEPGFLDVSEGNAKVEVALCLCEKYDINKETIYKNEILKLYDEPFGGFRLLFKNPEKNVDSICKYRNDVFTKMYNL</sequence>
<gene>
    <name evidence="2" type="ORF">HNQ03_000189</name>
</gene>
<keyword evidence="1" id="KW-1133">Transmembrane helix</keyword>
<proteinExistence type="predicted"/>
<feature type="transmembrane region" description="Helical" evidence="1">
    <location>
        <begin position="7"/>
        <end position="29"/>
    </location>
</feature>
<accession>A0A8J8G7V0</accession>
<evidence type="ECO:0000313" key="3">
    <source>
        <dbReference type="Proteomes" id="UP000610746"/>
    </source>
</evidence>
<dbReference type="EMBL" id="JABSNO010000001">
    <property type="protein sequence ID" value="NRS91124.1"/>
    <property type="molecule type" value="Genomic_DNA"/>
</dbReference>
<evidence type="ECO:0000313" key="2">
    <source>
        <dbReference type="EMBL" id="NRS91124.1"/>
    </source>
</evidence>
<keyword evidence="1" id="KW-0472">Membrane</keyword>
<dbReference type="RefSeq" id="WP_173777755.1">
    <property type="nucleotide sequence ID" value="NZ_JABSNO010000001.1"/>
</dbReference>
<comment type="caution">
    <text evidence="2">The sequence shown here is derived from an EMBL/GenBank/DDBJ whole genome shotgun (WGS) entry which is preliminary data.</text>
</comment>
<reference evidence="2" key="1">
    <citation type="submission" date="2020-05" db="EMBL/GenBank/DDBJ databases">
        <title>Genomic Encyclopedia of Type Strains, Phase IV (KMG-V): Genome sequencing to study the core and pangenomes of soil and plant-associated prokaryotes.</title>
        <authorList>
            <person name="Whitman W."/>
        </authorList>
    </citation>
    <scope>NUCLEOTIDE SEQUENCE</scope>
    <source>
        <strain evidence="2">16F</strain>
    </source>
</reference>
<organism evidence="2 3">
    <name type="scientific">Frigoriflavimonas asaccharolytica</name>
    <dbReference type="NCBI Taxonomy" id="2735899"/>
    <lineage>
        <taxon>Bacteria</taxon>
        <taxon>Pseudomonadati</taxon>
        <taxon>Bacteroidota</taxon>
        <taxon>Flavobacteriia</taxon>
        <taxon>Flavobacteriales</taxon>
        <taxon>Weeksellaceae</taxon>
        <taxon>Frigoriflavimonas</taxon>
    </lineage>
</organism>
<keyword evidence="1" id="KW-0812">Transmembrane</keyword>
<name>A0A8J8G7V0_9FLAO</name>
<keyword evidence="3" id="KW-1185">Reference proteome</keyword>